<organism evidence="2 3">
    <name type="scientific">Eleusine coracana subsp. coracana</name>
    <dbReference type="NCBI Taxonomy" id="191504"/>
    <lineage>
        <taxon>Eukaryota</taxon>
        <taxon>Viridiplantae</taxon>
        <taxon>Streptophyta</taxon>
        <taxon>Embryophyta</taxon>
        <taxon>Tracheophyta</taxon>
        <taxon>Spermatophyta</taxon>
        <taxon>Magnoliopsida</taxon>
        <taxon>Liliopsida</taxon>
        <taxon>Poales</taxon>
        <taxon>Poaceae</taxon>
        <taxon>PACMAD clade</taxon>
        <taxon>Chloridoideae</taxon>
        <taxon>Cynodonteae</taxon>
        <taxon>Eleusininae</taxon>
        <taxon>Eleusine</taxon>
    </lineage>
</organism>
<gene>
    <name evidence="2" type="primary">gb28301</name>
    <name evidence="2" type="ORF">PR202_gb28301</name>
</gene>
<accession>A0AAV5FWG4</accession>
<sequence>MEPSDMNRPARRLLVSKPATSRQKAEQQMRVDGAKMPFKHAAANLGRRRIPRSGWNPIQNR</sequence>
<proteinExistence type="predicted"/>
<reference evidence="2" key="1">
    <citation type="journal article" date="2018" name="DNA Res.">
        <title>Multiple hybrid de novo genome assembly of finger millet, an orphan allotetraploid crop.</title>
        <authorList>
            <person name="Hatakeyama M."/>
            <person name="Aluri S."/>
            <person name="Balachadran M.T."/>
            <person name="Sivarajan S.R."/>
            <person name="Patrignani A."/>
            <person name="Gruter S."/>
            <person name="Poveda L."/>
            <person name="Shimizu-Inatsugi R."/>
            <person name="Baeten J."/>
            <person name="Francoijs K.J."/>
            <person name="Nataraja K.N."/>
            <person name="Reddy Y.A.N."/>
            <person name="Phadnis S."/>
            <person name="Ravikumar R.L."/>
            <person name="Schlapbach R."/>
            <person name="Sreeman S.M."/>
            <person name="Shimizu K.K."/>
        </authorList>
    </citation>
    <scope>NUCLEOTIDE SEQUENCE</scope>
</reference>
<comment type="caution">
    <text evidence="2">The sequence shown here is derived from an EMBL/GenBank/DDBJ whole genome shotgun (WGS) entry which is preliminary data.</text>
</comment>
<keyword evidence="3" id="KW-1185">Reference proteome</keyword>
<evidence type="ECO:0000313" key="3">
    <source>
        <dbReference type="Proteomes" id="UP001054889"/>
    </source>
</evidence>
<feature type="region of interest" description="Disordered" evidence="1">
    <location>
        <begin position="1"/>
        <end position="30"/>
    </location>
</feature>
<protein>
    <submittedName>
        <fullName evidence="2">Uncharacterized protein</fullName>
    </submittedName>
</protein>
<reference evidence="2" key="2">
    <citation type="submission" date="2021-12" db="EMBL/GenBank/DDBJ databases">
        <title>Resequencing data analysis of finger millet.</title>
        <authorList>
            <person name="Hatakeyama M."/>
            <person name="Aluri S."/>
            <person name="Balachadran M.T."/>
            <person name="Sivarajan S.R."/>
            <person name="Poveda L."/>
            <person name="Shimizu-Inatsugi R."/>
            <person name="Schlapbach R."/>
            <person name="Sreeman S.M."/>
            <person name="Shimizu K.K."/>
        </authorList>
    </citation>
    <scope>NUCLEOTIDE SEQUENCE</scope>
</reference>
<dbReference type="Proteomes" id="UP001054889">
    <property type="component" value="Unassembled WGS sequence"/>
</dbReference>
<name>A0AAV5FWG4_ELECO</name>
<dbReference type="EMBL" id="BQKI01000097">
    <property type="protein sequence ID" value="GJN39199.1"/>
    <property type="molecule type" value="Genomic_DNA"/>
</dbReference>
<evidence type="ECO:0000313" key="2">
    <source>
        <dbReference type="EMBL" id="GJN39199.1"/>
    </source>
</evidence>
<dbReference type="AlphaFoldDB" id="A0AAV5FWG4"/>
<evidence type="ECO:0000256" key="1">
    <source>
        <dbReference type="SAM" id="MobiDB-lite"/>
    </source>
</evidence>